<evidence type="ECO:0000313" key="3">
    <source>
        <dbReference type="Proteomes" id="UP000633365"/>
    </source>
</evidence>
<gene>
    <name evidence="2" type="ORF">JKK62_07740</name>
</gene>
<dbReference type="AlphaFoldDB" id="A0A934U3R0"/>
<reference evidence="2" key="1">
    <citation type="submission" date="2021-01" db="EMBL/GenBank/DDBJ databases">
        <title>Genome public.</title>
        <authorList>
            <person name="Liu C."/>
            <person name="Sun Q."/>
        </authorList>
    </citation>
    <scope>NUCLEOTIDE SEQUENCE</scope>
    <source>
        <strain evidence="2">M6</strain>
    </source>
</reference>
<evidence type="ECO:0000256" key="1">
    <source>
        <dbReference type="SAM" id="Coils"/>
    </source>
</evidence>
<dbReference type="EMBL" id="JAEQMG010000066">
    <property type="protein sequence ID" value="MBK6088542.1"/>
    <property type="molecule type" value="Genomic_DNA"/>
</dbReference>
<comment type="caution">
    <text evidence="2">The sequence shown here is derived from an EMBL/GenBank/DDBJ whole genome shotgun (WGS) entry which is preliminary data.</text>
</comment>
<sequence length="110" mass="12714">MAIHLNDQAFRTAAAEMAQLQKRNRRLREKLENMYKNLTTALNTPAGHEMNFAVRDVLLEPIDNMSKVIQHMSNTLDTIIGNVNGSGVYYDKLFDEYDELDRILKNKTTR</sequence>
<keyword evidence="1" id="KW-0175">Coiled coil</keyword>
<protein>
    <submittedName>
        <fullName evidence="2">Uncharacterized protein</fullName>
    </submittedName>
</protein>
<feature type="coiled-coil region" evidence="1">
    <location>
        <begin position="10"/>
        <end position="44"/>
    </location>
</feature>
<keyword evidence="3" id="KW-1185">Reference proteome</keyword>
<proteinExistence type="predicted"/>
<name>A0A934U3R0_9FIRM</name>
<organism evidence="2 3">
    <name type="scientific">Ruminococcus difficilis</name>
    <dbReference type="NCBI Taxonomy" id="2763069"/>
    <lineage>
        <taxon>Bacteria</taxon>
        <taxon>Bacillati</taxon>
        <taxon>Bacillota</taxon>
        <taxon>Clostridia</taxon>
        <taxon>Eubacteriales</taxon>
        <taxon>Oscillospiraceae</taxon>
        <taxon>Ruminococcus</taxon>
    </lineage>
</organism>
<accession>A0A934U3R0</accession>
<evidence type="ECO:0000313" key="2">
    <source>
        <dbReference type="EMBL" id="MBK6088542.1"/>
    </source>
</evidence>
<dbReference type="RefSeq" id="WP_201427437.1">
    <property type="nucleotide sequence ID" value="NZ_JAEQMG010000066.1"/>
</dbReference>
<dbReference type="Proteomes" id="UP000633365">
    <property type="component" value="Unassembled WGS sequence"/>
</dbReference>